<evidence type="ECO:0000313" key="6">
    <source>
        <dbReference type="EMBL" id="RIY40501.1"/>
    </source>
</evidence>
<reference evidence="6 7" key="1">
    <citation type="submission" date="2017-08" db="EMBL/GenBank/DDBJ databases">
        <title>Pusillimonas indicus sp. nov., a member of the family Alcaligenaceae isolated from surface seawater.</title>
        <authorList>
            <person name="Li J."/>
        </authorList>
    </citation>
    <scope>NUCLEOTIDE SEQUENCE [LARGE SCALE GENOMIC DNA]</scope>
    <source>
        <strain evidence="6 7">L52-1-41</strain>
    </source>
</reference>
<keyword evidence="6" id="KW-0223">Dioxygenase</keyword>
<protein>
    <submittedName>
        <fullName evidence="6">Quercetin 2,3-dioxygenase</fullName>
    </submittedName>
</protein>
<evidence type="ECO:0000256" key="3">
    <source>
        <dbReference type="RuleBase" id="RU003457"/>
    </source>
</evidence>
<dbReference type="InterPro" id="IPR011051">
    <property type="entry name" value="RmlC_Cupin_sf"/>
</dbReference>
<organism evidence="6 7">
    <name type="scientific">Neopusillimonas maritima</name>
    <dbReference type="NCBI Taxonomy" id="2026239"/>
    <lineage>
        <taxon>Bacteria</taxon>
        <taxon>Pseudomonadati</taxon>
        <taxon>Pseudomonadota</taxon>
        <taxon>Betaproteobacteria</taxon>
        <taxon>Burkholderiales</taxon>
        <taxon>Alcaligenaceae</taxon>
        <taxon>Neopusillimonas</taxon>
    </lineage>
</organism>
<dbReference type="EMBL" id="NQYH01000008">
    <property type="protein sequence ID" value="RIY40501.1"/>
    <property type="molecule type" value="Genomic_DNA"/>
</dbReference>
<comment type="caution">
    <text evidence="6">The sequence shown here is derived from an EMBL/GenBank/DDBJ whole genome shotgun (WGS) entry which is preliminary data.</text>
</comment>
<keyword evidence="2" id="KW-0408">Iron</keyword>
<dbReference type="SUPFAM" id="SSF51182">
    <property type="entry name" value="RmlC-like cupins"/>
    <property type="match status" value="1"/>
</dbReference>
<comment type="cofactor">
    <cofactor evidence="2">
        <name>Fe cation</name>
        <dbReference type="ChEBI" id="CHEBI:24875"/>
    </cofactor>
    <text evidence="2">Binds 1 Fe cation per subunit.</text>
</comment>
<feature type="binding site" evidence="2">
    <location>
        <position position="108"/>
    </location>
    <ligand>
        <name>Fe cation</name>
        <dbReference type="ChEBI" id="CHEBI:24875"/>
    </ligand>
</feature>
<evidence type="ECO:0000259" key="4">
    <source>
        <dbReference type="Pfam" id="PF02678"/>
    </source>
</evidence>
<evidence type="ECO:0000259" key="5">
    <source>
        <dbReference type="Pfam" id="PF05726"/>
    </source>
</evidence>
<feature type="domain" description="Pirin N-terminal" evidence="4">
    <location>
        <begin position="23"/>
        <end position="124"/>
    </location>
</feature>
<feature type="binding site" evidence="2">
    <location>
        <position position="62"/>
    </location>
    <ligand>
        <name>Fe cation</name>
        <dbReference type="ChEBI" id="CHEBI:24875"/>
    </ligand>
</feature>
<dbReference type="InterPro" id="IPR003829">
    <property type="entry name" value="Pirin_N_dom"/>
</dbReference>
<comment type="similarity">
    <text evidence="1 3">Belongs to the pirin family.</text>
</comment>
<dbReference type="PANTHER" id="PTHR13903">
    <property type="entry name" value="PIRIN-RELATED"/>
    <property type="match status" value="1"/>
</dbReference>
<sequence length="297" mass="32954">MTENSPPSPNLIQARAHELSPGFSIRRALPTREQRMIGAWCFLDHIGPVEFDADQGMHVGAHPHIGLQTFTWMVEGQIRHRDSLGYNQVIRPGQVNLMTAGKGVSHTEDSLPGEKRLHGAQLWIALPPEKETIEPAFHHYSHLPEWRFGGLHYTLLAGQFQNQTSPVAVHTPLLGLDIFAPNGGASAMLHLNHAFEHGMMVLNGEVQLSCGESIKPGVLAYWPPGVSTLNVYLTAGTRLLFIGGEPFPEPVKIWWNFVSGASDNLRQAVLDWNRFHTRFGVVPGQNHRRLTSPAYPS</sequence>
<dbReference type="RefSeq" id="WP_119516355.1">
    <property type="nucleotide sequence ID" value="NZ_NQYH01000008.1"/>
</dbReference>
<evidence type="ECO:0000313" key="7">
    <source>
        <dbReference type="Proteomes" id="UP000266206"/>
    </source>
</evidence>
<evidence type="ECO:0000256" key="1">
    <source>
        <dbReference type="ARBA" id="ARBA00008416"/>
    </source>
</evidence>
<name>A0A3A1YSL7_9BURK</name>
<feature type="domain" description="Pirin C-terminal" evidence="5">
    <location>
        <begin position="184"/>
        <end position="275"/>
    </location>
</feature>
<dbReference type="InterPro" id="IPR014710">
    <property type="entry name" value="RmlC-like_jellyroll"/>
</dbReference>
<dbReference type="Pfam" id="PF05726">
    <property type="entry name" value="Pirin_C"/>
    <property type="match status" value="1"/>
</dbReference>
<dbReference type="PIRSF" id="PIRSF006232">
    <property type="entry name" value="Pirin"/>
    <property type="match status" value="1"/>
</dbReference>
<dbReference type="Proteomes" id="UP000266206">
    <property type="component" value="Unassembled WGS sequence"/>
</dbReference>
<accession>A0A3A1YSL7</accession>
<feature type="binding site" evidence="2">
    <location>
        <position position="64"/>
    </location>
    <ligand>
        <name>Fe cation</name>
        <dbReference type="ChEBI" id="CHEBI:24875"/>
    </ligand>
</feature>
<dbReference type="AlphaFoldDB" id="A0A3A1YSL7"/>
<keyword evidence="6" id="KW-0560">Oxidoreductase</keyword>
<evidence type="ECO:0000256" key="2">
    <source>
        <dbReference type="PIRSR" id="PIRSR006232-1"/>
    </source>
</evidence>
<dbReference type="OrthoDB" id="321327at2"/>
<proteinExistence type="inferred from homology"/>
<dbReference type="GO" id="GO:0046872">
    <property type="term" value="F:metal ion binding"/>
    <property type="evidence" value="ECO:0007669"/>
    <property type="project" value="UniProtKB-KW"/>
</dbReference>
<keyword evidence="2" id="KW-0479">Metal-binding</keyword>
<dbReference type="CDD" id="cd02909">
    <property type="entry name" value="cupin_pirin_N"/>
    <property type="match status" value="1"/>
</dbReference>
<dbReference type="PANTHER" id="PTHR13903:SF8">
    <property type="entry name" value="PIRIN"/>
    <property type="match status" value="1"/>
</dbReference>
<dbReference type="Pfam" id="PF02678">
    <property type="entry name" value="Pirin"/>
    <property type="match status" value="1"/>
</dbReference>
<dbReference type="InterPro" id="IPR008778">
    <property type="entry name" value="Pirin_C_dom"/>
</dbReference>
<gene>
    <name evidence="6" type="ORF">CJP73_10235</name>
</gene>
<dbReference type="InterPro" id="IPR012093">
    <property type="entry name" value="Pirin"/>
</dbReference>
<dbReference type="Gene3D" id="2.60.120.10">
    <property type="entry name" value="Jelly Rolls"/>
    <property type="match status" value="2"/>
</dbReference>
<feature type="binding site" evidence="2">
    <location>
        <position position="106"/>
    </location>
    <ligand>
        <name>Fe cation</name>
        <dbReference type="ChEBI" id="CHEBI:24875"/>
    </ligand>
</feature>
<dbReference type="GO" id="GO:0051213">
    <property type="term" value="F:dioxygenase activity"/>
    <property type="evidence" value="ECO:0007669"/>
    <property type="project" value="UniProtKB-KW"/>
</dbReference>